<evidence type="ECO:0000313" key="3">
    <source>
        <dbReference type="Proteomes" id="UP000076727"/>
    </source>
</evidence>
<protein>
    <submittedName>
        <fullName evidence="2">Uncharacterized protein</fullName>
    </submittedName>
</protein>
<keyword evidence="3" id="KW-1185">Reference proteome</keyword>
<keyword evidence="1" id="KW-1133">Transmembrane helix</keyword>
<feature type="transmembrane region" description="Helical" evidence="1">
    <location>
        <begin position="48"/>
        <end position="74"/>
    </location>
</feature>
<dbReference type="Proteomes" id="UP000076727">
    <property type="component" value="Unassembled WGS sequence"/>
</dbReference>
<evidence type="ECO:0000313" key="2">
    <source>
        <dbReference type="EMBL" id="KZT68183.1"/>
    </source>
</evidence>
<feature type="transmembrane region" description="Helical" evidence="1">
    <location>
        <begin position="18"/>
        <end position="36"/>
    </location>
</feature>
<accession>A0A165PGF1</accession>
<organism evidence="2 3">
    <name type="scientific">Daedalea quercina L-15889</name>
    <dbReference type="NCBI Taxonomy" id="1314783"/>
    <lineage>
        <taxon>Eukaryota</taxon>
        <taxon>Fungi</taxon>
        <taxon>Dikarya</taxon>
        <taxon>Basidiomycota</taxon>
        <taxon>Agaricomycotina</taxon>
        <taxon>Agaricomycetes</taxon>
        <taxon>Polyporales</taxon>
        <taxon>Fomitopsis</taxon>
    </lineage>
</organism>
<sequence length="328" mass="36165">MTQPSIVSVNLVTVALESMLYGVFLTLSLVSFYILISRASSQSGHTRLSWSPFFSPVMFGSVAITLTVTAHWILTVVRLFDAFVHFDKGQAALLYYADLALTTEVVKTAFVVATLIISDILLVYRLWIVWGRNYFIVAIPTLTVVGLLIAGPGVVYQLSRLDASSSVFVSNVQRWISADYSCTFVTNVYSTFGIAWKVWRARPPGGKSYGGGNIQRVIAMMIESAALYTSWAIFFFAAYQADNNIQYTAIDTLCPIAGIAFTMINVRVGLGWAQRAHSSSQISSGIASRRYAEQSFAMRPVAVDITQVVHKEDDLGQPINTRDGDYKV</sequence>
<dbReference type="STRING" id="1314783.A0A165PGF1"/>
<dbReference type="EMBL" id="KV429069">
    <property type="protein sequence ID" value="KZT68183.1"/>
    <property type="molecule type" value="Genomic_DNA"/>
</dbReference>
<gene>
    <name evidence="2" type="ORF">DAEQUDRAFT_343721</name>
</gene>
<feature type="transmembrane region" description="Helical" evidence="1">
    <location>
        <begin position="175"/>
        <end position="196"/>
    </location>
</feature>
<dbReference type="AlphaFoldDB" id="A0A165PGF1"/>
<feature type="transmembrane region" description="Helical" evidence="1">
    <location>
        <begin position="134"/>
        <end position="155"/>
    </location>
</feature>
<proteinExistence type="predicted"/>
<feature type="transmembrane region" description="Helical" evidence="1">
    <location>
        <begin position="217"/>
        <end position="239"/>
    </location>
</feature>
<feature type="transmembrane region" description="Helical" evidence="1">
    <location>
        <begin position="245"/>
        <end position="266"/>
    </location>
</feature>
<dbReference type="OrthoDB" id="3250682at2759"/>
<keyword evidence="1" id="KW-0472">Membrane</keyword>
<keyword evidence="1" id="KW-0812">Transmembrane</keyword>
<feature type="transmembrane region" description="Helical" evidence="1">
    <location>
        <begin position="108"/>
        <end position="127"/>
    </location>
</feature>
<reference evidence="2 3" key="1">
    <citation type="journal article" date="2016" name="Mol. Biol. Evol.">
        <title>Comparative Genomics of Early-Diverging Mushroom-Forming Fungi Provides Insights into the Origins of Lignocellulose Decay Capabilities.</title>
        <authorList>
            <person name="Nagy L.G."/>
            <person name="Riley R."/>
            <person name="Tritt A."/>
            <person name="Adam C."/>
            <person name="Daum C."/>
            <person name="Floudas D."/>
            <person name="Sun H."/>
            <person name="Yadav J.S."/>
            <person name="Pangilinan J."/>
            <person name="Larsson K.H."/>
            <person name="Matsuura K."/>
            <person name="Barry K."/>
            <person name="Labutti K."/>
            <person name="Kuo R."/>
            <person name="Ohm R.A."/>
            <person name="Bhattacharya S.S."/>
            <person name="Shirouzu T."/>
            <person name="Yoshinaga Y."/>
            <person name="Martin F.M."/>
            <person name="Grigoriev I.V."/>
            <person name="Hibbett D.S."/>
        </authorList>
    </citation>
    <scope>NUCLEOTIDE SEQUENCE [LARGE SCALE GENOMIC DNA]</scope>
    <source>
        <strain evidence="2 3">L-15889</strain>
    </source>
</reference>
<name>A0A165PGF1_9APHY</name>
<evidence type="ECO:0000256" key="1">
    <source>
        <dbReference type="SAM" id="Phobius"/>
    </source>
</evidence>